<feature type="transmembrane region" description="Helical" evidence="1">
    <location>
        <begin position="48"/>
        <end position="70"/>
    </location>
</feature>
<protein>
    <submittedName>
        <fullName evidence="2">Uncharacterized protein</fullName>
    </submittedName>
</protein>
<keyword evidence="3" id="KW-1185">Reference proteome</keyword>
<gene>
    <name evidence="2" type="ORF">H480_34876</name>
</gene>
<name>R1FWZ3_9PSEU</name>
<proteinExistence type="predicted"/>
<evidence type="ECO:0000256" key="1">
    <source>
        <dbReference type="SAM" id="Phobius"/>
    </source>
</evidence>
<dbReference type="RefSeq" id="WP_004559361.1">
    <property type="nucleotide sequence ID" value="NZ_AOUO01000580.1"/>
</dbReference>
<evidence type="ECO:0000313" key="3">
    <source>
        <dbReference type="Proteomes" id="UP000014139"/>
    </source>
</evidence>
<dbReference type="AlphaFoldDB" id="R1FWZ3"/>
<dbReference type="InterPro" id="IPR045428">
    <property type="entry name" value="EACC1"/>
</dbReference>
<dbReference type="EMBL" id="AOUO01000580">
    <property type="protein sequence ID" value="EOD63867.1"/>
    <property type="molecule type" value="Genomic_DNA"/>
</dbReference>
<keyword evidence="1" id="KW-0472">Membrane</keyword>
<evidence type="ECO:0000313" key="2">
    <source>
        <dbReference type="EMBL" id="EOD63867.1"/>
    </source>
</evidence>
<reference evidence="2 3" key="1">
    <citation type="submission" date="2013-02" db="EMBL/GenBank/DDBJ databases">
        <title>Draft genome sequence of Amycolatopsis vancoresmycina strain DSM 44592T.</title>
        <authorList>
            <person name="Kumar S."/>
            <person name="Kaur N."/>
            <person name="Kaur C."/>
            <person name="Raghava G.P.S."/>
            <person name="Mayilraj S."/>
        </authorList>
    </citation>
    <scope>NUCLEOTIDE SEQUENCE [LARGE SCALE GENOMIC DNA]</scope>
    <source>
        <strain evidence="2 3">DSM 44592</strain>
    </source>
</reference>
<organism evidence="2 3">
    <name type="scientific">Amycolatopsis vancoresmycina DSM 44592</name>
    <dbReference type="NCBI Taxonomy" id="1292037"/>
    <lineage>
        <taxon>Bacteria</taxon>
        <taxon>Bacillati</taxon>
        <taxon>Actinomycetota</taxon>
        <taxon>Actinomycetes</taxon>
        <taxon>Pseudonocardiales</taxon>
        <taxon>Pseudonocardiaceae</taxon>
        <taxon>Amycolatopsis</taxon>
    </lineage>
</organism>
<keyword evidence="1" id="KW-1133">Transmembrane helix</keyword>
<comment type="caution">
    <text evidence="2">The sequence shown here is derived from an EMBL/GenBank/DDBJ whole genome shotgun (WGS) entry which is preliminary data.</text>
</comment>
<keyword evidence="1" id="KW-0812">Transmembrane</keyword>
<dbReference type="Pfam" id="PF19953">
    <property type="entry name" value="EACC1"/>
    <property type="match status" value="1"/>
</dbReference>
<dbReference type="Proteomes" id="UP000014139">
    <property type="component" value="Unassembled WGS sequence"/>
</dbReference>
<accession>R1FWZ3</accession>
<sequence length="112" mass="12258">MELTIETTESELRSLRDWLAAEDELRSTRVNWKPAEQRPGEMGAVADVLVVALGAGGAGTVVANSIATWIKHRSRDLKLKITTKDRIVEIEAGNVQDPAEIVTAITRLLPPE</sequence>
<dbReference type="OrthoDB" id="3400184at2"/>
<dbReference type="PATRIC" id="fig|1292037.4.peg.6550"/>